<dbReference type="Gene3D" id="2.70.130.10">
    <property type="entry name" value="Mannose-6-phosphate receptor binding domain"/>
    <property type="match status" value="2"/>
</dbReference>
<dbReference type="InterPro" id="IPR044865">
    <property type="entry name" value="MRH_dom"/>
</dbReference>
<dbReference type="InterPro" id="IPR004947">
    <property type="entry name" value="DNase_II"/>
</dbReference>
<evidence type="ECO:0000259" key="6">
    <source>
        <dbReference type="PROSITE" id="PS51914"/>
    </source>
</evidence>
<dbReference type="SUPFAM" id="SSF81296">
    <property type="entry name" value="E set domains"/>
    <property type="match status" value="3"/>
</dbReference>
<dbReference type="Pfam" id="PF01833">
    <property type="entry name" value="TIG"/>
    <property type="match status" value="3"/>
</dbReference>
<dbReference type="PANTHER" id="PTHR10858">
    <property type="entry name" value="DEOXYRIBONUCLEASE II"/>
    <property type="match status" value="1"/>
</dbReference>
<comment type="similarity">
    <text evidence="1">Belongs to the DNase II family.</text>
</comment>
<dbReference type="InterPro" id="IPR002909">
    <property type="entry name" value="IPT_dom"/>
</dbReference>
<evidence type="ECO:0000256" key="5">
    <source>
        <dbReference type="SAM" id="MobiDB-lite"/>
    </source>
</evidence>
<dbReference type="InterPro" id="IPR009011">
    <property type="entry name" value="Man6P_isomerase_rcpt-bd_dom_sf"/>
</dbReference>
<keyword evidence="3" id="KW-0378">Hydrolase</keyword>
<keyword evidence="4" id="KW-1015">Disulfide bond</keyword>
<keyword evidence="8" id="KW-1185">Reference proteome</keyword>
<dbReference type="PANTHER" id="PTHR10858:SF25">
    <property type="entry name" value="DEOXYRIBONUCLEASE II FAMILY PROTEIN"/>
    <property type="match status" value="1"/>
</dbReference>
<organism evidence="7 8">
    <name type="scientific">Cavenderia fasciculata</name>
    <name type="common">Slime mold</name>
    <name type="synonym">Dictyostelium fasciculatum</name>
    <dbReference type="NCBI Taxonomy" id="261658"/>
    <lineage>
        <taxon>Eukaryota</taxon>
        <taxon>Amoebozoa</taxon>
        <taxon>Evosea</taxon>
        <taxon>Eumycetozoa</taxon>
        <taxon>Dictyostelia</taxon>
        <taxon>Acytosteliales</taxon>
        <taxon>Cavenderiaceae</taxon>
        <taxon>Cavenderia</taxon>
    </lineage>
</organism>
<dbReference type="CDD" id="cd00603">
    <property type="entry name" value="IPT_PCSR"/>
    <property type="match status" value="1"/>
</dbReference>
<feature type="region of interest" description="Disordered" evidence="5">
    <location>
        <begin position="469"/>
        <end position="527"/>
    </location>
</feature>
<accession>F4PR37</accession>
<dbReference type="InterPro" id="IPR014756">
    <property type="entry name" value="Ig_E-set"/>
</dbReference>
<dbReference type="PROSITE" id="PS51914">
    <property type="entry name" value="MRH"/>
    <property type="match status" value="1"/>
</dbReference>
<reference evidence="8" key="1">
    <citation type="journal article" date="2011" name="Genome Res.">
        <title>Phylogeny-wide analysis of social amoeba genomes highlights ancient origins for complex intercellular communication.</title>
        <authorList>
            <person name="Heidel A.J."/>
            <person name="Lawal H.M."/>
            <person name="Felder M."/>
            <person name="Schilde C."/>
            <person name="Helps N.R."/>
            <person name="Tunggal B."/>
            <person name="Rivero F."/>
            <person name="John U."/>
            <person name="Schleicher M."/>
            <person name="Eichinger L."/>
            <person name="Platzer M."/>
            <person name="Noegel A.A."/>
            <person name="Schaap P."/>
            <person name="Gloeckner G."/>
        </authorList>
    </citation>
    <scope>NUCLEOTIDE SEQUENCE [LARGE SCALE GENOMIC DNA]</scope>
    <source>
        <strain evidence="8">SH3</strain>
    </source>
</reference>
<dbReference type="RefSeq" id="XP_004359945.1">
    <property type="nucleotide sequence ID" value="XM_004359888.1"/>
</dbReference>
<evidence type="ECO:0000313" key="8">
    <source>
        <dbReference type="Proteomes" id="UP000007797"/>
    </source>
</evidence>
<dbReference type="GO" id="GO:0004531">
    <property type="term" value="F:deoxyribonuclease II activity"/>
    <property type="evidence" value="ECO:0007669"/>
    <property type="project" value="InterPro"/>
</dbReference>
<name>F4PR37_CACFS</name>
<evidence type="ECO:0000256" key="3">
    <source>
        <dbReference type="ARBA" id="ARBA00022801"/>
    </source>
</evidence>
<evidence type="ECO:0000256" key="4">
    <source>
        <dbReference type="ARBA" id="ARBA00023157"/>
    </source>
</evidence>
<dbReference type="GeneID" id="14873358"/>
<protein>
    <recommendedName>
        <fullName evidence="6">MRH domain-containing protein</fullName>
    </recommendedName>
</protein>
<feature type="compositionally biased region" description="Low complexity" evidence="5">
    <location>
        <begin position="508"/>
        <end position="524"/>
    </location>
</feature>
<dbReference type="KEGG" id="dfa:DFA_01984"/>
<gene>
    <name evidence="7" type="ORF">DFA_01984</name>
</gene>
<feature type="domain" description="MRH" evidence="6">
    <location>
        <begin position="2329"/>
        <end position="2432"/>
    </location>
</feature>
<evidence type="ECO:0000256" key="1">
    <source>
        <dbReference type="ARBA" id="ARBA00007527"/>
    </source>
</evidence>
<proteinExistence type="inferred from homology"/>
<dbReference type="EMBL" id="GL883010">
    <property type="protein sequence ID" value="EGG22094.1"/>
    <property type="molecule type" value="Genomic_DNA"/>
</dbReference>
<keyword evidence="2" id="KW-0732">Signal</keyword>
<dbReference type="OrthoDB" id="10261598at2759"/>
<dbReference type="Proteomes" id="UP000007797">
    <property type="component" value="Unassembled WGS sequence"/>
</dbReference>
<dbReference type="CDD" id="cd00102">
    <property type="entry name" value="IPT"/>
    <property type="match status" value="1"/>
</dbReference>
<dbReference type="InterPro" id="IPR013783">
    <property type="entry name" value="Ig-like_fold"/>
</dbReference>
<evidence type="ECO:0000256" key="2">
    <source>
        <dbReference type="ARBA" id="ARBA00022729"/>
    </source>
</evidence>
<sequence>MIDCHHVLAFPFLGIEQVVPSKGKIGVVKTIEIKGRAFGDDISNIVVNLVGAGQCIVQSVFDDRSITCTLPVYLSNRRFRVTVEVNGTMTSDPAYYRYYGRLTCRGLSDQQQDPITTGSNFQKQVDWWYIYWVANQQQPNDNDNENDGGRYIYSDSLNIQPSWKSNLIRKLPISNNGGNNNNVIIIGDFIVSPLAATFLQYRDYNYLAYNDIQGHRDEQSGEQTVTYPLDGLEGQGKGLFMWDESTMHGIHIIHSVPAFPAIATPPRLKQKASRWLELNNKSKSKTITQTETEELKNIYDEFYQQVKGSSGNFNLTFLDPFTQAKTTDSDDDDSEYLIDDSINADDSHGWLGGNSNNNHNFFCREFDNYQVALKYYAQTNAALYSYRLINNNSNIDDFNNRNNQNSFIDNLNSLKSNYLNECSSFLNNNNSNSKCDWIDDSIKIKGLSNTVLFTKTSITASLKYLNQQSRFKDNNNNEDDDQNNNENNENSTPPSTTTTQGRYPSILKNSNNNNNKSNSNNNSKPRMITKYITRSGKKDNTVVFSSATNNKNVGVDIWERVVELYDQPMFVEGCTVSQSSNHFYNPQNLKLDPKNSIQAKLSNVEYLSYFDKEGLINSKGRINLYSKQAYSMYPIKSSGFDISIFCVGDLNRNIGQEKKGGGILCFKNDHLSFYFNRMVSYYSTSQDEDETTLLPWSIPFSQPLEILNSLGQPINNSSSIGVSFEILEIFPQTFNIPIRYQNNNNNNNNKNNSVSFKKRENYNNGVRTKLLKQFVQISSSQSSFTSKSIRNREESQDGIGFSSRYMFTDKRLYSLLYTAASITDNIYCCIYQLDSYSRPIACTLDNSIQLNNLNQQQIKNNNNNNNIDFPPLNLKQPSSTFSSPSIVSRPIDRLKFVDDGWIEFQHDIMVAKKFKNIIQQFTTTSDNSPLSIIFTDWIDKPIQIKYDIDGRNPSNSRSTFDQTSIIYSNSQQCSIELIYLQTLQLIVSQSPTAYSSYQNSNNTKTLFNALSLSISMKIFNEIENKLNNTIIPKCFNAIEFPKDYNLDVENINIFNNQMISLIGAFWDLMDLNNDVGYGRPGFSDENQGSMAFNWIQLLNLVFSLAADNNNELSINNYFNNLLDPLSSTSTMQNLNILYYNLVITPPEIQQQQQSKNISKNSRERELSPLPNDIIESFNTNNLGQEVIDRIMKSLDMWITINENNQAIQILLNNPQQQQSSQLLEYLEDIYHEIRSDDITLCYKYSNHNNTISNNSSYIVDLCNNPLSIVSITNLIVMAINSINSIQLNKNINGGVDLFYLPSPSTLKTNNFGLLITLVNNSICDVALVNNKLLLDNILNITKINSTSVEGKVEKIIIDNGLCKNIGPTISNIQQVSGLTTGGYQITMIGFYFTEYNVAMIGEKECLQTMFISNTKLICIVPPNIGKSHQIKIKDQSSQSNFFFNYNDTIIYNVGPKLIDNNNLCSIQSITHTQIICKMNLIGGAVGRNRLVRVFIGDTLSTYQNDDINESMISYSPPTIQRVLNGTSSSSVSIWSKTDREVITIIGLRFGTNLSPPLVNIGDYRCFVLEYNTTTIQCRVPPSNSFGPFPLLVQVDGQLSNRIPFYFAAAEIQYLSSTRIPTVGQFIHLYGSGLGMTSESINYIRINQSIDITDQCSQFATFIECLLPKGIGANLRLDLSVRDQKTIGITPIFSYNPPLIKSISIDSTLKRVTIIGSDFIPSQVSYLLKSVMVIFNNSPLSSSSSSSYLNETTIITQLNENSIDIDYISSVKVMIGYLYSNLYNLNPNYGDYGCSGFMKYGNQNISVTNGEYNPHQYGWCKGITNNTQCLATLQFNLPNDCTASTTKEDGLILISFKYTVNLNLVIDSEIINSIGGVGSKTRLPPPVPLSFAQLSSVIVLVKTNYNGKQETRKLKLSNYRQSIDCPLSCLVVIQSSDKSLIPIFNNIPFNFQPPQTTSLEMNVGFFTLDRFSGPVSMSLQSHFKSLFTITLPIGRFTFSTSVQTKSFASGPITAIVSATTPPDQLVNIFEQTNLNNPLYIINNSTRNINPTRKATTSSSSSSSSTTWIIEIAATDLFNDYPSFSRFGQNIIIRNDYDINNPPQLYIDRVTKLVCTNILPLSTRKRSCQFPRLASPPPKNIRNIITLEQSSTWLANTYPFNYSKIVVSGYVFNDLNRNFIREGQESGLGGITINAIYYGTQFKTKSQLDGKYSLDIDDSNISVSGPGPIVLSLFDKPSSLSTYFTPYSWTPSVTIQPPTVTYPNTNIPMIDRSSYPSCIYNGLDFTSMSLITFEKTIKSIEEKNVSINGRIQKQQVSQEYKYEWNVCGVCDTCTYKVKNSSNYGLSVCQTSLSKVGSPVVHLGETVFSTWSPNVANNTGATLTIKTTKPVCPGGKPRTTRIHLACGSTIATVWIKESSPCEYDIYMITPSACSNPKCRYQGIDFTPLSRVDYQIVSKIGYETKTLIFSICGTSNQCIQKLGDQYINNNNNNNNGISINDMASCMLVTNNNSNNNLSSYNYNRWILVANNSNSQWVSNYGGSIALIYKNTNPSTLTTKTTNPANASKNQPLPLQCSPNEPILSIIFYCATGTNQTSVTSLEQSSPCSYTVRMNTPLVCNQ</sequence>
<dbReference type="SUPFAM" id="SSF50911">
    <property type="entry name" value="Mannose 6-phosphate receptor domain"/>
    <property type="match status" value="2"/>
</dbReference>
<evidence type="ECO:0000313" key="7">
    <source>
        <dbReference type="EMBL" id="EGG22094.1"/>
    </source>
</evidence>
<dbReference type="SMART" id="SM01404">
    <property type="entry name" value="CIMR"/>
    <property type="match status" value="1"/>
</dbReference>
<feature type="compositionally biased region" description="Polar residues" evidence="5">
    <location>
        <begin position="491"/>
        <end position="502"/>
    </location>
</feature>
<dbReference type="Gene3D" id="2.60.40.10">
    <property type="entry name" value="Immunoglobulins"/>
    <property type="match status" value="3"/>
</dbReference>
<dbReference type="Pfam" id="PF03265">
    <property type="entry name" value="DNase_II"/>
    <property type="match status" value="2"/>
</dbReference>